<keyword evidence="2" id="KW-1185">Reference proteome</keyword>
<reference evidence="1" key="3">
    <citation type="submission" date="2015-04" db="UniProtKB">
        <authorList>
            <consortium name="EnsemblPlants"/>
        </authorList>
    </citation>
    <scope>IDENTIFICATION</scope>
</reference>
<evidence type="ECO:0000313" key="1">
    <source>
        <dbReference type="EnsemblPlants" id="LPERR07G03170.1"/>
    </source>
</evidence>
<dbReference type="EnsemblPlants" id="LPERR07G03170.1">
    <property type="protein sequence ID" value="LPERR07G03170.1"/>
    <property type="gene ID" value="LPERR07G03170"/>
</dbReference>
<dbReference type="AlphaFoldDB" id="A0A0D9WVN8"/>
<reference evidence="1 2" key="1">
    <citation type="submission" date="2012-08" db="EMBL/GenBank/DDBJ databases">
        <title>Oryza genome evolution.</title>
        <authorList>
            <person name="Wing R.A."/>
        </authorList>
    </citation>
    <scope>NUCLEOTIDE SEQUENCE</scope>
</reference>
<proteinExistence type="predicted"/>
<reference evidence="2" key="2">
    <citation type="submission" date="2013-12" db="EMBL/GenBank/DDBJ databases">
        <authorList>
            <person name="Yu Y."/>
            <person name="Lee S."/>
            <person name="de Baynast K."/>
            <person name="Wissotski M."/>
            <person name="Liu L."/>
            <person name="Talag J."/>
            <person name="Goicoechea J."/>
            <person name="Angelova A."/>
            <person name="Jetty R."/>
            <person name="Kudrna D."/>
            <person name="Golser W."/>
            <person name="Rivera L."/>
            <person name="Zhang J."/>
            <person name="Wing R."/>
        </authorList>
    </citation>
    <scope>NUCLEOTIDE SEQUENCE</scope>
</reference>
<dbReference type="Gramene" id="LPERR07G03170.1">
    <property type="protein sequence ID" value="LPERR07G03170.1"/>
    <property type="gene ID" value="LPERR07G03170"/>
</dbReference>
<evidence type="ECO:0000313" key="2">
    <source>
        <dbReference type="Proteomes" id="UP000032180"/>
    </source>
</evidence>
<protein>
    <submittedName>
        <fullName evidence="1">Uncharacterized protein</fullName>
    </submittedName>
</protein>
<accession>A0A0D9WVN8</accession>
<dbReference type="Proteomes" id="UP000032180">
    <property type="component" value="Chromosome 7"/>
</dbReference>
<dbReference type="HOGENOM" id="CLU_2609515_0_0_1"/>
<name>A0A0D9WVN8_9ORYZ</name>
<sequence length="79" mass="9515">MAIFISTPLRRRRRRRIVWERQKPEPFMQVLIPDTVPGNTIMESSLDMHMMREAETKPFLMSVRKCKLQYKPQGEKRVI</sequence>
<organism evidence="1 2">
    <name type="scientific">Leersia perrieri</name>
    <dbReference type="NCBI Taxonomy" id="77586"/>
    <lineage>
        <taxon>Eukaryota</taxon>
        <taxon>Viridiplantae</taxon>
        <taxon>Streptophyta</taxon>
        <taxon>Embryophyta</taxon>
        <taxon>Tracheophyta</taxon>
        <taxon>Spermatophyta</taxon>
        <taxon>Magnoliopsida</taxon>
        <taxon>Liliopsida</taxon>
        <taxon>Poales</taxon>
        <taxon>Poaceae</taxon>
        <taxon>BOP clade</taxon>
        <taxon>Oryzoideae</taxon>
        <taxon>Oryzeae</taxon>
        <taxon>Oryzinae</taxon>
        <taxon>Leersia</taxon>
    </lineage>
</organism>